<feature type="compositionally biased region" description="Basic and acidic residues" evidence="1">
    <location>
        <begin position="10"/>
        <end position="26"/>
    </location>
</feature>
<dbReference type="AlphaFoldDB" id="A0A8C0AIK0"/>
<dbReference type="Ensembl" id="ENSBGRT00000040076.1">
    <property type="protein sequence ID" value="ENSBGRP00000034666.1"/>
    <property type="gene ID" value="ENSBGRG00000021697.1"/>
</dbReference>
<feature type="region of interest" description="Disordered" evidence="1">
    <location>
        <begin position="115"/>
        <end position="137"/>
    </location>
</feature>
<name>A0A8C0AIK0_BOSMU</name>
<evidence type="ECO:0000256" key="1">
    <source>
        <dbReference type="SAM" id="MobiDB-lite"/>
    </source>
</evidence>
<dbReference type="Proteomes" id="UP000694520">
    <property type="component" value="Chromosome 12"/>
</dbReference>
<evidence type="ECO:0000313" key="3">
    <source>
        <dbReference type="Proteomes" id="UP000694520"/>
    </source>
</evidence>
<reference evidence="2" key="2">
    <citation type="submission" date="2025-08" db="UniProtKB">
        <authorList>
            <consortium name="Ensembl"/>
        </authorList>
    </citation>
    <scope>IDENTIFICATION</scope>
</reference>
<sequence>DTIAGALRSRPADRRCGVPTHSRDRGPGAARQAARRGEAEPRGSSASCRCRAPPQPPRSSTLKVERASFPTRAFGYSAILLPPAASPSRSGPGGPEGSESDGSCCYFLDPLTPLSADPQPLLCISGAPASAYSRREG</sequence>
<feature type="region of interest" description="Disordered" evidence="1">
    <location>
        <begin position="82"/>
        <end position="102"/>
    </location>
</feature>
<organism evidence="2 3">
    <name type="scientific">Bos mutus grunniens</name>
    <name type="common">Wild yak</name>
    <name type="synonym">Bos grunniens</name>
    <dbReference type="NCBI Taxonomy" id="30521"/>
    <lineage>
        <taxon>Eukaryota</taxon>
        <taxon>Metazoa</taxon>
        <taxon>Chordata</taxon>
        <taxon>Craniata</taxon>
        <taxon>Vertebrata</taxon>
        <taxon>Euteleostomi</taxon>
        <taxon>Mammalia</taxon>
        <taxon>Eutheria</taxon>
        <taxon>Laurasiatheria</taxon>
        <taxon>Artiodactyla</taxon>
        <taxon>Ruminantia</taxon>
        <taxon>Pecora</taxon>
        <taxon>Bovidae</taxon>
        <taxon>Bovinae</taxon>
        <taxon>Bos</taxon>
    </lineage>
</organism>
<evidence type="ECO:0000313" key="2">
    <source>
        <dbReference type="Ensembl" id="ENSBGRP00000034666.1"/>
    </source>
</evidence>
<proteinExistence type="predicted"/>
<feature type="region of interest" description="Disordered" evidence="1">
    <location>
        <begin position="1"/>
        <end position="65"/>
    </location>
</feature>
<protein>
    <submittedName>
        <fullName evidence="2">Uncharacterized protein</fullName>
    </submittedName>
</protein>
<reference evidence="2" key="3">
    <citation type="submission" date="2025-09" db="UniProtKB">
        <authorList>
            <consortium name="Ensembl"/>
        </authorList>
    </citation>
    <scope>IDENTIFICATION</scope>
</reference>
<reference evidence="2" key="1">
    <citation type="submission" date="2019-05" db="EMBL/GenBank/DDBJ databases">
        <authorList>
            <person name="Zhang S."/>
            <person name="Liu J."/>
        </authorList>
    </citation>
    <scope>NUCLEOTIDE SEQUENCE [LARGE SCALE GENOMIC DNA]</scope>
</reference>
<accession>A0A8C0AIK0</accession>
<keyword evidence="3" id="KW-1185">Reference proteome</keyword>